<keyword evidence="2" id="KW-1185">Reference proteome</keyword>
<comment type="caution">
    <text evidence="1">The sequence shown here is derived from an EMBL/GenBank/DDBJ whole genome shotgun (WGS) entry which is preliminary data.</text>
</comment>
<dbReference type="AlphaFoldDB" id="A0A318TFZ7"/>
<dbReference type="Pfam" id="PF04985">
    <property type="entry name" value="Phage_tube"/>
    <property type="match status" value="1"/>
</dbReference>
<dbReference type="RefSeq" id="WP_110752042.1">
    <property type="nucleotide sequence ID" value="NZ_QJTF01000012.1"/>
</dbReference>
<evidence type="ECO:0000313" key="2">
    <source>
        <dbReference type="Proteomes" id="UP000247454"/>
    </source>
</evidence>
<dbReference type="InterPro" id="IPR006498">
    <property type="entry name" value="Tail_tube"/>
</dbReference>
<protein>
    <recommendedName>
        <fullName evidence="3">Phage tail tube protein FII</fullName>
    </recommendedName>
</protein>
<proteinExistence type="predicted"/>
<sequence length="170" mass="18885">MARKNGQITQADCYINEVDVCGRVAELDMGEIGHTEVEHKTLGMIGVLKLPGRPVEAIEGKISFEWLDEEVSRSILNPTKVHKLQLHSYVDIFDGDGLNGDQSHTLITHLGFQTMKTGGRTAKLGENLAQEHDISISIFKQSVYGASVPIIEFDAWNNIYNINGVPVWPR</sequence>
<dbReference type="Proteomes" id="UP000247454">
    <property type="component" value="Unassembled WGS sequence"/>
</dbReference>
<gene>
    <name evidence="1" type="ORF">C7477_1124</name>
</gene>
<name>A0A318TFZ7_9HYPH</name>
<reference evidence="1 2" key="1">
    <citation type="submission" date="2018-06" db="EMBL/GenBank/DDBJ databases">
        <title>Genomic Encyclopedia of Type Strains, Phase III (KMG-III): the genomes of soil and plant-associated and newly described type strains.</title>
        <authorList>
            <person name="Whitman W."/>
        </authorList>
    </citation>
    <scope>NUCLEOTIDE SEQUENCE [LARGE SCALE GENOMIC DNA]</scope>
    <source>
        <strain evidence="1 2">ORS 1419</strain>
    </source>
</reference>
<dbReference type="EMBL" id="QJTF01000012">
    <property type="protein sequence ID" value="PYE87503.1"/>
    <property type="molecule type" value="Genomic_DNA"/>
</dbReference>
<accession>A0A318TFZ7</accession>
<evidence type="ECO:0000313" key="1">
    <source>
        <dbReference type="EMBL" id="PYE87503.1"/>
    </source>
</evidence>
<dbReference type="OrthoDB" id="7850449at2"/>
<evidence type="ECO:0008006" key="3">
    <source>
        <dbReference type="Google" id="ProtNLM"/>
    </source>
</evidence>
<organism evidence="1 2">
    <name type="scientific">Phyllobacterium leguminum</name>
    <dbReference type="NCBI Taxonomy" id="314237"/>
    <lineage>
        <taxon>Bacteria</taxon>
        <taxon>Pseudomonadati</taxon>
        <taxon>Pseudomonadota</taxon>
        <taxon>Alphaproteobacteria</taxon>
        <taxon>Hyphomicrobiales</taxon>
        <taxon>Phyllobacteriaceae</taxon>
        <taxon>Phyllobacterium</taxon>
    </lineage>
</organism>